<protein>
    <submittedName>
        <fullName evidence="2">Cardiolipin synthase C</fullName>
        <ecNumber evidence="2">2.7.8.-</ecNumber>
    </submittedName>
</protein>
<reference evidence="2 3" key="1">
    <citation type="submission" date="2020-04" db="EMBL/GenBank/DDBJ databases">
        <authorList>
            <person name="De Canck E."/>
        </authorList>
    </citation>
    <scope>NUCLEOTIDE SEQUENCE [LARGE SCALE GENOMIC DNA]</scope>
    <source>
        <strain evidence="2 3">LMG 28138</strain>
    </source>
</reference>
<dbReference type="InterPro" id="IPR001736">
    <property type="entry name" value="PLipase_D/transphosphatidylase"/>
</dbReference>
<dbReference type="EMBL" id="CADIKM010000004">
    <property type="protein sequence ID" value="CAB3781383.1"/>
    <property type="molecule type" value="Genomic_DNA"/>
</dbReference>
<evidence type="ECO:0000313" key="2">
    <source>
        <dbReference type="EMBL" id="CAB3781383.1"/>
    </source>
</evidence>
<keyword evidence="2" id="KW-0808">Transferase</keyword>
<dbReference type="Proteomes" id="UP000494115">
    <property type="component" value="Unassembled WGS sequence"/>
</dbReference>
<dbReference type="SMART" id="SM00155">
    <property type="entry name" value="PLDc"/>
    <property type="match status" value="2"/>
</dbReference>
<dbReference type="PANTHER" id="PTHR21248:SF12">
    <property type="entry name" value="CARDIOLIPIN SYNTHASE C"/>
    <property type="match status" value="1"/>
</dbReference>
<dbReference type="PANTHER" id="PTHR21248">
    <property type="entry name" value="CARDIOLIPIN SYNTHASE"/>
    <property type="match status" value="1"/>
</dbReference>
<accession>A0A6S7B944</accession>
<keyword evidence="3" id="KW-1185">Reference proteome</keyword>
<dbReference type="Pfam" id="PF13091">
    <property type="entry name" value="PLDc_2"/>
    <property type="match status" value="2"/>
</dbReference>
<organism evidence="2 3">
    <name type="scientific">Pararobbsia alpina</name>
    <dbReference type="NCBI Taxonomy" id="621374"/>
    <lineage>
        <taxon>Bacteria</taxon>
        <taxon>Pseudomonadati</taxon>
        <taxon>Pseudomonadota</taxon>
        <taxon>Betaproteobacteria</taxon>
        <taxon>Burkholderiales</taxon>
        <taxon>Burkholderiaceae</taxon>
        <taxon>Pararobbsia</taxon>
    </lineage>
</organism>
<dbReference type="AlphaFoldDB" id="A0A6S7B944"/>
<dbReference type="Gene3D" id="3.30.870.10">
    <property type="entry name" value="Endonuclease Chain A"/>
    <property type="match status" value="2"/>
</dbReference>
<gene>
    <name evidence="2" type="primary">clsC_1</name>
    <name evidence="2" type="ORF">LMG28138_01195</name>
</gene>
<dbReference type="CDD" id="cd09113">
    <property type="entry name" value="PLDc_ymdC_like_2"/>
    <property type="match status" value="1"/>
</dbReference>
<evidence type="ECO:0000313" key="3">
    <source>
        <dbReference type="Proteomes" id="UP000494115"/>
    </source>
</evidence>
<sequence length="592" mass="65183">MRGQRANDTNLAGAIMRWAHELHGCVGLRLPVEVTLADRRAFLIHSWQGFVRRVRDLAGICSGGRALVLAACLGLPAACATRPPASDFKREMSFALAQGTPTRLGDVLEAREPAHPGENGFKLLPIGSAALQTRLALANAAQRTLDMQYYIAAEDDTGYLVFNAALRAADRGVRVRFLVDDLNFKDLSDVMATLNAHPNIEVRVFNPFATASQGPMARLTNAVTNLDSLTRRMHNKALIVDNQVAVVGGRNLGDEYFDASPNVVFRDLDLVVAGPLVSQISASFDLFWNSEESYPLRALNTRQFDRADIERVRKDLDAHWQKEFADIANKPLYQSPLSDQLAREAAGLVWAPGELHVDTPAKIDPANPDYESPPARRLGQLVRASQSSVDVISPYFVPHDEGIGLVEQLTKRGVHFRILTNSLAATDAVAVHAGYSPYRVPLLKLGVELYEFKPLETSVRVGGLTGSRSHASLHAKAYVIDRKIAVIGSMNLDRRSLGLNTELTVVVHSPVIAEQVEKMFERAIAPDVSYHVTLTPDVELSQMRASGVTPSLLQWSTDDDGIHRVYNYDPDAGLWRNFVTGIFFMLPVRDQL</sequence>
<evidence type="ECO:0000259" key="1">
    <source>
        <dbReference type="PROSITE" id="PS50035"/>
    </source>
</evidence>
<dbReference type="GO" id="GO:0030572">
    <property type="term" value="F:phosphatidyltransferase activity"/>
    <property type="evidence" value="ECO:0007669"/>
    <property type="project" value="UniProtKB-ARBA"/>
</dbReference>
<dbReference type="PROSITE" id="PS50035">
    <property type="entry name" value="PLD"/>
    <property type="match status" value="2"/>
</dbReference>
<feature type="domain" description="PLD phosphodiesterase" evidence="1">
    <location>
        <begin position="469"/>
        <end position="496"/>
    </location>
</feature>
<dbReference type="InterPro" id="IPR025202">
    <property type="entry name" value="PLD-like_dom"/>
</dbReference>
<proteinExistence type="predicted"/>
<name>A0A6S7B944_9BURK</name>
<feature type="domain" description="PLD phosphodiesterase" evidence="1">
    <location>
        <begin position="229"/>
        <end position="256"/>
    </location>
</feature>
<dbReference type="GO" id="GO:0032049">
    <property type="term" value="P:cardiolipin biosynthetic process"/>
    <property type="evidence" value="ECO:0007669"/>
    <property type="project" value="UniProtKB-ARBA"/>
</dbReference>
<dbReference type="CDD" id="cd09111">
    <property type="entry name" value="PLDc_ymdC_like_1"/>
    <property type="match status" value="1"/>
</dbReference>
<dbReference type="EC" id="2.7.8.-" evidence="2"/>
<dbReference type="SUPFAM" id="SSF56024">
    <property type="entry name" value="Phospholipase D/nuclease"/>
    <property type="match status" value="2"/>
</dbReference>